<accession>A0A6A6AN77</accession>
<dbReference type="EMBL" id="ML977500">
    <property type="protein sequence ID" value="KAF2132598.1"/>
    <property type="molecule type" value="Genomic_DNA"/>
</dbReference>
<feature type="compositionally biased region" description="Polar residues" evidence="1">
    <location>
        <begin position="10"/>
        <end position="24"/>
    </location>
</feature>
<name>A0A6A6AN77_9PLEO</name>
<sequence>MRYNPLSYFFTRSQTNDDNMSDASGEQKLVDNTPDQEHSTPNEQEQPSEAKLEREMIVILHKLKNDPGSITTEDARRLSENTEAKDERSARIISAVESLAVANVEVHEKNPELGQVPHTSLLTVVRDLDAAVARSPEDVTPDVLRGAQSIVSKMQRAVGQHTAPQPELEPQLREAYARIEPKIEQGTVTKAEADHLHSLEARAHGHTEKGGLTAIAQSVVAKRERQLSLSSGSTNGRSRASSKSLTPQEQSRHDKETSLHKTEAAVKPKIEHGTVTQADTDVLRSQSLASTKRQQTLSDQSNASRVSQEEYERRKEHGKDFNSKMAELVMEPKAHKRENSQVAIETN</sequence>
<evidence type="ECO:0000313" key="3">
    <source>
        <dbReference type="Proteomes" id="UP000799771"/>
    </source>
</evidence>
<feature type="region of interest" description="Disordered" evidence="1">
    <location>
        <begin position="1"/>
        <end position="50"/>
    </location>
</feature>
<dbReference type="Proteomes" id="UP000799771">
    <property type="component" value="Unassembled WGS sequence"/>
</dbReference>
<feature type="compositionally biased region" description="Polar residues" evidence="1">
    <location>
        <begin position="274"/>
        <end position="306"/>
    </location>
</feature>
<feature type="region of interest" description="Disordered" evidence="1">
    <location>
        <begin position="223"/>
        <end position="347"/>
    </location>
</feature>
<evidence type="ECO:0000256" key="1">
    <source>
        <dbReference type="SAM" id="MobiDB-lite"/>
    </source>
</evidence>
<feature type="compositionally biased region" description="Basic and acidic residues" evidence="1">
    <location>
        <begin position="250"/>
        <end position="272"/>
    </location>
</feature>
<dbReference type="OrthoDB" id="2799468at2759"/>
<feature type="compositionally biased region" description="Basic and acidic residues" evidence="1">
    <location>
        <begin position="307"/>
        <end position="322"/>
    </location>
</feature>
<evidence type="ECO:0008006" key="4">
    <source>
        <dbReference type="Google" id="ProtNLM"/>
    </source>
</evidence>
<dbReference type="RefSeq" id="XP_033526985.1">
    <property type="nucleotide sequence ID" value="XM_033672253.1"/>
</dbReference>
<reference evidence="2" key="1">
    <citation type="journal article" date="2020" name="Stud. Mycol.">
        <title>101 Dothideomycetes genomes: a test case for predicting lifestyles and emergence of pathogens.</title>
        <authorList>
            <person name="Haridas S."/>
            <person name="Albert R."/>
            <person name="Binder M."/>
            <person name="Bloem J."/>
            <person name="Labutti K."/>
            <person name="Salamov A."/>
            <person name="Andreopoulos B."/>
            <person name="Baker S."/>
            <person name="Barry K."/>
            <person name="Bills G."/>
            <person name="Bluhm B."/>
            <person name="Cannon C."/>
            <person name="Castanera R."/>
            <person name="Culley D."/>
            <person name="Daum C."/>
            <person name="Ezra D."/>
            <person name="Gonzalez J."/>
            <person name="Henrissat B."/>
            <person name="Kuo A."/>
            <person name="Liang C."/>
            <person name="Lipzen A."/>
            <person name="Lutzoni F."/>
            <person name="Magnuson J."/>
            <person name="Mondo S."/>
            <person name="Nolan M."/>
            <person name="Ohm R."/>
            <person name="Pangilinan J."/>
            <person name="Park H.-J."/>
            <person name="Ramirez L."/>
            <person name="Alfaro M."/>
            <person name="Sun H."/>
            <person name="Tritt A."/>
            <person name="Yoshinaga Y."/>
            <person name="Zwiers L.-H."/>
            <person name="Turgeon B."/>
            <person name="Goodwin S."/>
            <person name="Spatafora J."/>
            <person name="Crous P."/>
            <person name="Grigoriev I."/>
        </authorList>
    </citation>
    <scope>NUCLEOTIDE SEQUENCE</scope>
    <source>
        <strain evidence="2">CBS 119687</strain>
    </source>
</reference>
<proteinExistence type="predicted"/>
<gene>
    <name evidence="2" type="ORF">P153DRAFT_420568</name>
</gene>
<dbReference type="AlphaFoldDB" id="A0A6A6AN77"/>
<feature type="compositionally biased region" description="Basic and acidic residues" evidence="1">
    <location>
        <begin position="330"/>
        <end position="339"/>
    </location>
</feature>
<feature type="compositionally biased region" description="Polar residues" evidence="1">
    <location>
        <begin position="227"/>
        <end position="249"/>
    </location>
</feature>
<keyword evidence="3" id="KW-1185">Reference proteome</keyword>
<evidence type="ECO:0000313" key="2">
    <source>
        <dbReference type="EMBL" id="KAF2132598.1"/>
    </source>
</evidence>
<organism evidence="2 3">
    <name type="scientific">Dothidotthia symphoricarpi CBS 119687</name>
    <dbReference type="NCBI Taxonomy" id="1392245"/>
    <lineage>
        <taxon>Eukaryota</taxon>
        <taxon>Fungi</taxon>
        <taxon>Dikarya</taxon>
        <taxon>Ascomycota</taxon>
        <taxon>Pezizomycotina</taxon>
        <taxon>Dothideomycetes</taxon>
        <taxon>Pleosporomycetidae</taxon>
        <taxon>Pleosporales</taxon>
        <taxon>Dothidotthiaceae</taxon>
        <taxon>Dothidotthia</taxon>
    </lineage>
</organism>
<protein>
    <recommendedName>
        <fullName evidence="4">SMP domain-containing protein</fullName>
    </recommendedName>
</protein>
<dbReference type="GeneID" id="54412685"/>